<dbReference type="InterPro" id="IPR010985">
    <property type="entry name" value="Ribbon_hlx_hlx"/>
</dbReference>
<dbReference type="InterPro" id="IPR002145">
    <property type="entry name" value="CopG"/>
</dbReference>
<dbReference type="SUPFAM" id="SSF47598">
    <property type="entry name" value="Ribbon-helix-helix"/>
    <property type="match status" value="1"/>
</dbReference>
<organism evidence="2 3">
    <name type="scientific">Candidatus Shapirobacteria bacterium CG09_land_8_20_14_0_10_39_12</name>
    <dbReference type="NCBI Taxonomy" id="1974885"/>
    <lineage>
        <taxon>Bacteria</taxon>
        <taxon>Candidatus Shapironibacteriota</taxon>
    </lineage>
</organism>
<evidence type="ECO:0000313" key="3">
    <source>
        <dbReference type="Proteomes" id="UP000230775"/>
    </source>
</evidence>
<accession>A0A2H0WNR3</accession>
<feature type="domain" description="Ribbon-helix-helix protein CopG" evidence="1">
    <location>
        <begin position="3"/>
        <end position="39"/>
    </location>
</feature>
<reference evidence="3" key="1">
    <citation type="submission" date="2017-09" db="EMBL/GenBank/DDBJ databases">
        <title>Depth-based differentiation of microbial function through sediment-hosted aquifers and enrichment of novel symbionts in the deep terrestrial subsurface.</title>
        <authorList>
            <person name="Probst A.J."/>
            <person name="Ladd B."/>
            <person name="Jarett J.K."/>
            <person name="Geller-Mcgrath D.E."/>
            <person name="Sieber C.M.K."/>
            <person name="Emerson J.B."/>
            <person name="Anantharaman K."/>
            <person name="Thomas B.C."/>
            <person name="Malmstrom R."/>
            <person name="Stieglmeier M."/>
            <person name="Klingl A."/>
            <person name="Woyke T."/>
            <person name="Ryan C.M."/>
            <person name="Banfield J.F."/>
        </authorList>
    </citation>
    <scope>NUCLEOTIDE SEQUENCE [LARGE SCALE GENOMIC DNA]</scope>
</reference>
<dbReference type="EMBL" id="PEZI01000071">
    <property type="protein sequence ID" value="PIS14292.1"/>
    <property type="molecule type" value="Genomic_DNA"/>
</dbReference>
<dbReference type="Pfam" id="PF01402">
    <property type="entry name" value="RHH_1"/>
    <property type="match status" value="1"/>
</dbReference>
<dbReference type="Proteomes" id="UP000230775">
    <property type="component" value="Unassembled WGS sequence"/>
</dbReference>
<gene>
    <name evidence="2" type="ORF">COT64_03395</name>
</gene>
<protein>
    <recommendedName>
        <fullName evidence="1">Ribbon-helix-helix protein CopG domain-containing protein</fullName>
    </recommendedName>
</protein>
<dbReference type="AlphaFoldDB" id="A0A2H0WNR3"/>
<name>A0A2H0WNR3_9BACT</name>
<evidence type="ECO:0000259" key="1">
    <source>
        <dbReference type="Pfam" id="PF01402"/>
    </source>
</evidence>
<dbReference type="InterPro" id="IPR013321">
    <property type="entry name" value="Arc_rbn_hlx_hlx"/>
</dbReference>
<dbReference type="GO" id="GO:0006355">
    <property type="term" value="P:regulation of DNA-templated transcription"/>
    <property type="evidence" value="ECO:0007669"/>
    <property type="project" value="InterPro"/>
</dbReference>
<dbReference type="CDD" id="cd22231">
    <property type="entry name" value="RHH_NikR_HicB-like"/>
    <property type="match status" value="1"/>
</dbReference>
<dbReference type="Gene3D" id="1.10.1220.10">
    <property type="entry name" value="Met repressor-like"/>
    <property type="match status" value="1"/>
</dbReference>
<evidence type="ECO:0000313" key="2">
    <source>
        <dbReference type="EMBL" id="PIS14292.1"/>
    </source>
</evidence>
<comment type="caution">
    <text evidence="2">The sequence shown here is derived from an EMBL/GenBank/DDBJ whole genome shotgun (WGS) entry which is preliminary data.</text>
</comment>
<sequence length="87" mass="9854">MTTVTISLPDSVARQLDKEISQKGFATRSEFIRSLLRRHFGNEEELKAFSLKPIEEIKLELAKTGKYDQKFIESVTSGLMKSSPYAS</sequence>
<proteinExistence type="predicted"/>